<comment type="subcellular location">
    <subcellularLocation>
        <location evidence="1">Membrane</location>
        <topology evidence="1">Multi-pass membrane protein</topology>
    </subcellularLocation>
</comment>
<feature type="transmembrane region" description="Helical" evidence="6">
    <location>
        <begin position="167"/>
        <end position="185"/>
    </location>
</feature>
<evidence type="ECO:0000256" key="2">
    <source>
        <dbReference type="ARBA" id="ARBA00022448"/>
    </source>
</evidence>
<evidence type="ECO:0000256" key="5">
    <source>
        <dbReference type="ARBA" id="ARBA00023136"/>
    </source>
</evidence>
<accession>A0A1J0GLH7</accession>
<evidence type="ECO:0000256" key="1">
    <source>
        <dbReference type="ARBA" id="ARBA00004141"/>
    </source>
</evidence>
<dbReference type="OrthoDB" id="3177666at2"/>
<dbReference type="InterPro" id="IPR051475">
    <property type="entry name" value="Diverse_Ion_Transporter"/>
</dbReference>
<sequence length="378" mass="43011">MLSISSLKNNIAQILSIFRKDLVFSLALALSIITSFFSTPKIEYIDFKVLFTLFNLMLIVSAFKHMKVLDKLAVTLLIKYDSSKKISFILIYLTFFSSMLITNDVALITFVPLALIISKRASISPMKLVIFQTLAANIGSGLTPMGNPQNLFLFSYYRLTGFEFLKTMIPFTLLGIVWLFVLNNLEKNKKLKFDLDNIIIESKVKVMVFCLLFIFIILSVFNIINYKLAFIITLLTVLLLNKKLLLKVDYILLLTFVCFFIFIGNLSSLPFIKSLARSFLQNKTTTYFSSIILSQIVSNVPCSILLANFTSNWRELLLGVNIGGLGTLVASLASVISYKLYIKKRTANAQSRYLTLFTLYNLISLLVFTFVLYFIFIF</sequence>
<dbReference type="EMBL" id="CP015756">
    <property type="protein sequence ID" value="APC42197.1"/>
    <property type="molecule type" value="Genomic_DNA"/>
</dbReference>
<organism evidence="8 9">
    <name type="scientific">Clostridium estertheticum subsp. estertheticum</name>
    <dbReference type="NCBI Taxonomy" id="1552"/>
    <lineage>
        <taxon>Bacteria</taxon>
        <taxon>Bacillati</taxon>
        <taxon>Bacillota</taxon>
        <taxon>Clostridia</taxon>
        <taxon>Eubacteriales</taxon>
        <taxon>Clostridiaceae</taxon>
        <taxon>Clostridium</taxon>
    </lineage>
</organism>
<dbReference type="GO" id="GO:0055085">
    <property type="term" value="P:transmembrane transport"/>
    <property type="evidence" value="ECO:0007669"/>
    <property type="project" value="InterPro"/>
</dbReference>
<reference evidence="9" key="1">
    <citation type="journal article" date="2016" name="Front. Microbiol.">
        <title>Complete Genome Sequence of Clostridium estertheticum DSM 8809, a Microbe Identified in Spoiled Vacuum Packed Beef.</title>
        <authorList>
            <person name="Yu Z."/>
            <person name="Gunn L."/>
            <person name="Brennan E."/>
            <person name="Reid R."/>
            <person name="Wall P.G."/>
            <person name="Gaora O.P."/>
            <person name="Hurley D."/>
            <person name="Bolton D."/>
            <person name="Fanning S."/>
        </authorList>
    </citation>
    <scope>NUCLEOTIDE SEQUENCE [LARGE SCALE GENOMIC DNA]</scope>
    <source>
        <strain evidence="9">DSM 8809</strain>
    </source>
</reference>
<feature type="transmembrane region" description="Helical" evidence="6">
    <location>
        <begin position="318"/>
        <end position="341"/>
    </location>
</feature>
<feature type="transmembrane region" description="Helical" evidence="6">
    <location>
        <begin position="353"/>
        <end position="376"/>
    </location>
</feature>
<dbReference type="GO" id="GO:0016020">
    <property type="term" value="C:membrane"/>
    <property type="evidence" value="ECO:0007669"/>
    <property type="project" value="UniProtKB-SubCell"/>
</dbReference>
<dbReference type="PANTHER" id="PTHR43568:SF1">
    <property type="entry name" value="P PROTEIN"/>
    <property type="match status" value="1"/>
</dbReference>
<keyword evidence="9" id="KW-1185">Reference proteome</keyword>
<dbReference type="InterPro" id="IPR004680">
    <property type="entry name" value="Cit_transptr-like_dom"/>
</dbReference>
<evidence type="ECO:0000256" key="4">
    <source>
        <dbReference type="ARBA" id="ARBA00022989"/>
    </source>
</evidence>
<evidence type="ECO:0000256" key="3">
    <source>
        <dbReference type="ARBA" id="ARBA00022692"/>
    </source>
</evidence>
<feature type="domain" description="Citrate transporter-like" evidence="7">
    <location>
        <begin position="15"/>
        <end position="307"/>
    </location>
</feature>
<protein>
    <submittedName>
        <fullName evidence="8">Anion transporter</fullName>
    </submittedName>
</protein>
<evidence type="ECO:0000313" key="9">
    <source>
        <dbReference type="Proteomes" id="UP000182569"/>
    </source>
</evidence>
<evidence type="ECO:0000259" key="7">
    <source>
        <dbReference type="Pfam" id="PF03600"/>
    </source>
</evidence>
<keyword evidence="3 6" id="KW-0812">Transmembrane</keyword>
<evidence type="ECO:0000256" key="6">
    <source>
        <dbReference type="SAM" id="Phobius"/>
    </source>
</evidence>
<keyword evidence="5 6" id="KW-0472">Membrane</keyword>
<dbReference type="Proteomes" id="UP000182569">
    <property type="component" value="Chromosome"/>
</dbReference>
<feature type="transmembrane region" description="Helical" evidence="6">
    <location>
        <begin position="86"/>
        <end position="116"/>
    </location>
</feature>
<dbReference type="PANTHER" id="PTHR43568">
    <property type="entry name" value="P PROTEIN"/>
    <property type="match status" value="1"/>
</dbReference>
<feature type="transmembrane region" description="Helical" evidence="6">
    <location>
        <begin position="206"/>
        <end position="239"/>
    </location>
</feature>
<dbReference type="STRING" id="1552.A7L45_20110"/>
<proteinExistence type="predicted"/>
<dbReference type="KEGG" id="ceu:A7L45_20110"/>
<dbReference type="Pfam" id="PF03600">
    <property type="entry name" value="CitMHS"/>
    <property type="match status" value="1"/>
</dbReference>
<evidence type="ECO:0000313" key="8">
    <source>
        <dbReference type="EMBL" id="APC42197.1"/>
    </source>
</evidence>
<gene>
    <name evidence="8" type="ORF">A7L45_20110</name>
</gene>
<feature type="transmembrane region" description="Helical" evidence="6">
    <location>
        <begin position="47"/>
        <end position="66"/>
    </location>
</feature>
<feature type="transmembrane region" description="Helical" evidence="6">
    <location>
        <begin position="251"/>
        <end position="272"/>
    </location>
</feature>
<feature type="transmembrane region" description="Helical" evidence="6">
    <location>
        <begin position="284"/>
        <end position="306"/>
    </location>
</feature>
<feature type="transmembrane region" description="Helical" evidence="6">
    <location>
        <begin position="22"/>
        <end position="40"/>
    </location>
</feature>
<keyword evidence="2" id="KW-0813">Transport</keyword>
<keyword evidence="4 6" id="KW-1133">Transmembrane helix</keyword>
<dbReference type="AlphaFoldDB" id="A0A1J0GLH7"/>
<name>A0A1J0GLH7_9CLOT</name>